<dbReference type="Gene3D" id="1.25.40.20">
    <property type="entry name" value="Ankyrin repeat-containing domain"/>
    <property type="match status" value="2"/>
</dbReference>
<feature type="repeat" description="ANK" evidence="6">
    <location>
        <begin position="185"/>
        <end position="217"/>
    </location>
</feature>
<protein>
    <recommendedName>
        <fullName evidence="9">RING-type domain-containing protein</fullName>
    </recommendedName>
</protein>
<dbReference type="InterPro" id="IPR013083">
    <property type="entry name" value="Znf_RING/FYVE/PHD"/>
</dbReference>
<gene>
    <name evidence="10" type="ORF">WJX73_008006</name>
</gene>
<dbReference type="Proteomes" id="UP001465755">
    <property type="component" value="Unassembled WGS sequence"/>
</dbReference>
<organism evidence="10 11">
    <name type="scientific">Symbiochloris irregularis</name>
    <dbReference type="NCBI Taxonomy" id="706552"/>
    <lineage>
        <taxon>Eukaryota</taxon>
        <taxon>Viridiplantae</taxon>
        <taxon>Chlorophyta</taxon>
        <taxon>core chlorophytes</taxon>
        <taxon>Trebouxiophyceae</taxon>
        <taxon>Trebouxiales</taxon>
        <taxon>Trebouxiaceae</taxon>
        <taxon>Symbiochloris</taxon>
    </lineage>
</organism>
<dbReference type="InterPro" id="IPR036770">
    <property type="entry name" value="Ankyrin_rpt-contain_sf"/>
</dbReference>
<proteinExistence type="predicted"/>
<dbReference type="PANTHER" id="PTHR24180">
    <property type="entry name" value="CYCLIN-DEPENDENT KINASE INHIBITOR 2C-RELATED"/>
    <property type="match status" value="1"/>
</dbReference>
<evidence type="ECO:0000259" key="9">
    <source>
        <dbReference type="PROSITE" id="PS50089"/>
    </source>
</evidence>
<accession>A0AAW1P1Y9</accession>
<evidence type="ECO:0000313" key="10">
    <source>
        <dbReference type="EMBL" id="KAK9800895.1"/>
    </source>
</evidence>
<evidence type="ECO:0000256" key="1">
    <source>
        <dbReference type="ARBA" id="ARBA00022723"/>
    </source>
</evidence>
<evidence type="ECO:0000256" key="8">
    <source>
        <dbReference type="SAM" id="MobiDB-lite"/>
    </source>
</evidence>
<dbReference type="InterPro" id="IPR051637">
    <property type="entry name" value="Ank_repeat_dom-contain_49"/>
</dbReference>
<evidence type="ECO:0000313" key="11">
    <source>
        <dbReference type="Proteomes" id="UP001465755"/>
    </source>
</evidence>
<dbReference type="PROSITE" id="PS50297">
    <property type="entry name" value="ANK_REP_REGION"/>
    <property type="match status" value="1"/>
</dbReference>
<name>A0AAW1P1Y9_9CHLO</name>
<feature type="region of interest" description="Disordered" evidence="8">
    <location>
        <begin position="373"/>
        <end position="393"/>
    </location>
</feature>
<dbReference type="SMART" id="SM00248">
    <property type="entry name" value="ANK"/>
    <property type="match status" value="5"/>
</dbReference>
<keyword evidence="11" id="KW-1185">Reference proteome</keyword>
<dbReference type="PANTHER" id="PTHR24180:SF45">
    <property type="entry name" value="POLY [ADP-RIBOSE] POLYMERASE TANKYRASE"/>
    <property type="match status" value="1"/>
</dbReference>
<feature type="repeat" description="ANK" evidence="6">
    <location>
        <begin position="98"/>
        <end position="130"/>
    </location>
</feature>
<dbReference type="SUPFAM" id="SSF48403">
    <property type="entry name" value="Ankyrin repeat"/>
    <property type="match status" value="1"/>
</dbReference>
<keyword evidence="5 6" id="KW-0040">ANK repeat</keyword>
<dbReference type="EMBL" id="JALJOQ010000078">
    <property type="protein sequence ID" value="KAK9800895.1"/>
    <property type="molecule type" value="Genomic_DNA"/>
</dbReference>
<dbReference type="InterPro" id="IPR001841">
    <property type="entry name" value="Znf_RING"/>
</dbReference>
<keyword evidence="3 7" id="KW-0863">Zinc-finger</keyword>
<evidence type="ECO:0000256" key="2">
    <source>
        <dbReference type="ARBA" id="ARBA00022737"/>
    </source>
</evidence>
<keyword evidence="2" id="KW-0677">Repeat</keyword>
<evidence type="ECO:0000256" key="6">
    <source>
        <dbReference type="PROSITE-ProRule" id="PRU00023"/>
    </source>
</evidence>
<dbReference type="AlphaFoldDB" id="A0AAW1P1Y9"/>
<dbReference type="GO" id="GO:0008270">
    <property type="term" value="F:zinc ion binding"/>
    <property type="evidence" value="ECO:0007669"/>
    <property type="project" value="UniProtKB-KW"/>
</dbReference>
<reference evidence="10 11" key="1">
    <citation type="journal article" date="2024" name="Nat. Commun.">
        <title>Phylogenomics reveals the evolutionary origins of lichenization in chlorophyte algae.</title>
        <authorList>
            <person name="Puginier C."/>
            <person name="Libourel C."/>
            <person name="Otte J."/>
            <person name="Skaloud P."/>
            <person name="Haon M."/>
            <person name="Grisel S."/>
            <person name="Petersen M."/>
            <person name="Berrin J.G."/>
            <person name="Delaux P.M."/>
            <person name="Dal Grande F."/>
            <person name="Keller J."/>
        </authorList>
    </citation>
    <scope>NUCLEOTIDE SEQUENCE [LARGE SCALE GENOMIC DNA]</scope>
    <source>
        <strain evidence="10 11">SAG 2036</strain>
    </source>
</reference>
<dbReference type="PROSITE" id="PS50089">
    <property type="entry name" value="ZF_RING_2"/>
    <property type="match status" value="1"/>
</dbReference>
<evidence type="ECO:0000256" key="5">
    <source>
        <dbReference type="ARBA" id="ARBA00023043"/>
    </source>
</evidence>
<dbReference type="SUPFAM" id="SSF57850">
    <property type="entry name" value="RING/U-box"/>
    <property type="match status" value="1"/>
</dbReference>
<sequence>MGNVICHALHTERGINLLSKVVEGDVRAAHQMLEEDRRLAVWTNWTDGTSPLHAATSCGHDDLVRDVLFAAQVHLESTRKPKAAAKALKNFVNLRNGVGHTAIELACKHGHSNTLQLLLAVGGKALIQDQVHGRTCLHYAAMFGRAACINVLLNSNVAPNGPLLREAMLDGRSSGKRFVDAPASLGYSALHYAVGHGHTAAATALLRGGADPRARCIGRLWSHYMMPQRFKPCATALHIAAFGRNLAMCIVLLKSQIHLQEEGLEDLRGLRDLCGDRPFDLAQLNSALARLLDPDRNLEEAVTEAEQELRQANTCNVRSLAHLAAEALQARLLQQLDALADAAAPPPSSCNTSFTLLTAPSLGSLAAPLSPQGSQDFGAFQPTPRRKSRSSAERAALGLRGDLDDCEICFVECAGARVGGCGHTMCGECARQVCSLAPAGRVPACPFCRGDIGSFTAAA</sequence>
<dbReference type="PROSITE" id="PS00518">
    <property type="entry name" value="ZF_RING_1"/>
    <property type="match status" value="1"/>
</dbReference>
<keyword evidence="4" id="KW-0862">Zinc</keyword>
<comment type="caution">
    <text evidence="10">The sequence shown here is derived from an EMBL/GenBank/DDBJ whole genome shotgun (WGS) entry which is preliminary data.</text>
</comment>
<dbReference type="PROSITE" id="PS50088">
    <property type="entry name" value="ANK_REPEAT"/>
    <property type="match status" value="2"/>
</dbReference>
<evidence type="ECO:0000256" key="3">
    <source>
        <dbReference type="ARBA" id="ARBA00022771"/>
    </source>
</evidence>
<dbReference type="Gene3D" id="3.30.40.10">
    <property type="entry name" value="Zinc/RING finger domain, C3HC4 (zinc finger)"/>
    <property type="match status" value="1"/>
</dbReference>
<dbReference type="InterPro" id="IPR017907">
    <property type="entry name" value="Znf_RING_CS"/>
</dbReference>
<feature type="domain" description="RING-type" evidence="9">
    <location>
        <begin position="406"/>
        <end position="449"/>
    </location>
</feature>
<dbReference type="InterPro" id="IPR002110">
    <property type="entry name" value="Ankyrin_rpt"/>
</dbReference>
<dbReference type="Pfam" id="PF12796">
    <property type="entry name" value="Ank_2"/>
    <property type="match status" value="1"/>
</dbReference>
<evidence type="ECO:0000256" key="7">
    <source>
        <dbReference type="PROSITE-ProRule" id="PRU00175"/>
    </source>
</evidence>
<evidence type="ECO:0000256" key="4">
    <source>
        <dbReference type="ARBA" id="ARBA00022833"/>
    </source>
</evidence>
<dbReference type="Pfam" id="PF00023">
    <property type="entry name" value="Ank"/>
    <property type="match status" value="1"/>
</dbReference>
<keyword evidence="1" id="KW-0479">Metal-binding</keyword>